<dbReference type="RefSeq" id="WP_107931539.1">
    <property type="nucleotide sequence ID" value="NZ_PZZN01000002.1"/>
</dbReference>
<dbReference type="Pfam" id="PF14559">
    <property type="entry name" value="TPR_19"/>
    <property type="match status" value="1"/>
</dbReference>
<dbReference type="EMBL" id="PZZN01000002">
    <property type="protein sequence ID" value="PTM45351.1"/>
    <property type="molecule type" value="Genomic_DNA"/>
</dbReference>
<dbReference type="Pfam" id="PF13432">
    <property type="entry name" value="TPR_16"/>
    <property type="match status" value="4"/>
</dbReference>
<comment type="caution">
    <text evidence="3">The sequence shown here is derived from an EMBL/GenBank/DDBJ whole genome shotgun (WGS) entry which is preliminary data.</text>
</comment>
<dbReference type="PANTHER" id="PTHR45586:SF1">
    <property type="entry name" value="LIPOPOLYSACCHARIDE ASSEMBLY PROTEIN B"/>
    <property type="match status" value="1"/>
</dbReference>
<organism evidence="3 4">
    <name type="scientific">Sphingomonas aerolata</name>
    <dbReference type="NCBI Taxonomy" id="185951"/>
    <lineage>
        <taxon>Bacteria</taxon>
        <taxon>Pseudomonadati</taxon>
        <taxon>Pseudomonadota</taxon>
        <taxon>Alphaproteobacteria</taxon>
        <taxon>Sphingomonadales</taxon>
        <taxon>Sphingomonadaceae</taxon>
        <taxon>Sphingomonas</taxon>
    </lineage>
</organism>
<reference evidence="3 4" key="1">
    <citation type="submission" date="2018-04" db="EMBL/GenBank/DDBJ databases">
        <title>Genomic Encyclopedia of Type Strains, Phase III (KMG-III): the genomes of soil and plant-associated and newly described type strains.</title>
        <authorList>
            <person name="Whitman W."/>
        </authorList>
    </citation>
    <scope>NUCLEOTIDE SEQUENCE [LARGE SCALE GENOMIC DNA]</scope>
    <source>
        <strain evidence="3 4">NW12</strain>
    </source>
</reference>
<dbReference type="PANTHER" id="PTHR45586">
    <property type="entry name" value="TPR REPEAT-CONTAINING PROTEIN PA4667"/>
    <property type="match status" value="1"/>
</dbReference>
<keyword evidence="2" id="KW-0802">TPR repeat</keyword>
<evidence type="ECO:0000313" key="3">
    <source>
        <dbReference type="EMBL" id="PTM45351.1"/>
    </source>
</evidence>
<sequence length="671" mass="70690">MRDPRYPPLRRGRARRRRRVFTRSHARLLAIGLLMLAVAGTATLLMLRRDPPDARRLLHDARITLQSGNYSAARSNGQAAIAAAPSNGPAHVVLARALLELGDGLAAEAELTRARDAGIAIATLYPFQAQARLLQNDPVGAIEAADRAAPRQAAYARRIRAAALALLGNGAAARVDLGRLVAEQPRDGRNWTALGRVALAMGDVGTAADAATRAVVLLPDEPAALTLQGEIVRRRYGLVAALPWFERALARDAYYHPALIEYAATLGDAGRYRAMLAATRRAQRARPGSPQALYLQAVLAARAGRTELARGLLQKTGGAIDSLPGAILLSGALDYAEGRFEQAGAMWRGLARQQPLNVSVRRLLGAALLRSGDPRGAQEVLRPIVTRADADSYALVLFARAAAATATTDRERDAVAQDLDRANRGATGMATAFAIDDQVGTLDAAILQSPGDPGALLAAIRGRIQARAPGDALARARSLARASPGAPAAQLALGDTFAVAGRYADAAPLYARAADLSFDEPTMLRLVDALSRVSRQRPASTALALYLSQNPQSLTGQRILGHWHVMAGNWTAAIDTLEAVRRRIGNRDAGLLTDLARAYAGAAPRDGADTAALRYARAAYALAPMNAAATDAYGIALAGVGKLDGARQVLTKAVALAPGDRAIASHLAQLR</sequence>
<gene>
    <name evidence="3" type="ORF">C8J24_1566</name>
</gene>
<name>A0A2T4YPC1_9SPHN</name>
<evidence type="ECO:0000256" key="1">
    <source>
        <dbReference type="ARBA" id="ARBA00022737"/>
    </source>
</evidence>
<accession>A0A2T4YPC1</accession>
<evidence type="ECO:0000313" key="4">
    <source>
        <dbReference type="Proteomes" id="UP000240996"/>
    </source>
</evidence>
<proteinExistence type="predicted"/>
<dbReference type="Proteomes" id="UP000240996">
    <property type="component" value="Unassembled WGS sequence"/>
</dbReference>
<dbReference type="Gene3D" id="1.25.40.10">
    <property type="entry name" value="Tetratricopeptide repeat domain"/>
    <property type="match status" value="3"/>
</dbReference>
<protein>
    <submittedName>
        <fullName evidence="3">Tetratricopeptide repeat protein</fullName>
    </submittedName>
</protein>
<dbReference type="InterPro" id="IPR051012">
    <property type="entry name" value="CellSynth/LPSAsmb/PSIAsmb"/>
</dbReference>
<evidence type="ECO:0000256" key="2">
    <source>
        <dbReference type="ARBA" id="ARBA00022803"/>
    </source>
</evidence>
<keyword evidence="4" id="KW-1185">Reference proteome</keyword>
<dbReference type="InterPro" id="IPR011990">
    <property type="entry name" value="TPR-like_helical_dom_sf"/>
</dbReference>
<dbReference type="SUPFAM" id="SSF48452">
    <property type="entry name" value="TPR-like"/>
    <property type="match status" value="3"/>
</dbReference>
<dbReference type="AlphaFoldDB" id="A0A2T4YPC1"/>
<keyword evidence="1" id="KW-0677">Repeat</keyword>